<accession>A0AAU6R661</accession>
<dbReference type="EMBL" id="OR756649">
    <property type="protein sequence ID" value="WZE63467.1"/>
    <property type="molecule type" value="Genomic_DNA"/>
</dbReference>
<proteinExistence type="predicted"/>
<name>A0AAU6R661_9CAUD</name>
<evidence type="ECO:0000313" key="1">
    <source>
        <dbReference type="EMBL" id="WZE63467.1"/>
    </source>
</evidence>
<protein>
    <submittedName>
        <fullName evidence="1">Uncharacterized protein</fullName>
    </submittedName>
</protein>
<organism evidence="1">
    <name type="scientific">Micrococcus phage Kurnik</name>
    <dbReference type="NCBI Taxonomy" id="3092208"/>
    <lineage>
        <taxon>Viruses</taxon>
        <taxon>Duplodnaviria</taxon>
        <taxon>Heunggongvirae</taxon>
        <taxon>Uroviricota</taxon>
        <taxon>Caudoviricetes</taxon>
    </lineage>
</organism>
<reference evidence="1" key="1">
    <citation type="submission" date="2023-10" db="EMBL/GenBank/DDBJ databases">
        <title>Two new lytic phages for Micrococcus sp. strain 1402.</title>
        <authorList>
            <person name="Petrzik K."/>
        </authorList>
    </citation>
    <scope>NUCLEOTIDE SEQUENCE</scope>
</reference>
<sequence>MNAELRCAAKKHGELIIPGSGILEVSCNSTFCGKRSGVVILHRFDLATGELVDTNRYKEIGASHVA</sequence>